<dbReference type="AlphaFoldDB" id="A0A5J5F5U8"/>
<dbReference type="OrthoDB" id="6250593at2759"/>
<dbReference type="SMART" id="SM00326">
    <property type="entry name" value="SH3"/>
    <property type="match status" value="1"/>
</dbReference>
<evidence type="ECO:0000256" key="2">
    <source>
        <dbReference type="PROSITE-ProRule" id="PRU00192"/>
    </source>
</evidence>
<evidence type="ECO:0000256" key="1">
    <source>
        <dbReference type="ARBA" id="ARBA00022443"/>
    </source>
</evidence>
<keyword evidence="1 2" id="KW-0728">SH3 domain</keyword>
<dbReference type="InterPro" id="IPR001452">
    <property type="entry name" value="SH3_domain"/>
</dbReference>
<evidence type="ECO:0000313" key="4">
    <source>
        <dbReference type="EMBL" id="KAA8911914.1"/>
    </source>
</evidence>
<dbReference type="Gene3D" id="2.30.30.40">
    <property type="entry name" value="SH3 Domains"/>
    <property type="match status" value="1"/>
</dbReference>
<dbReference type="InParanoid" id="A0A5J5F5U8"/>
<sequence length="113" mass="12589">MTSTLNTNSLYKASLERLLVELEFLHSNSQITDQAHATIQQSLAGTREKLQVAKFVVTCNFAHSKKGEAELSVDKGQVVEVLKDDNEHWFMGRVRGGDGAVGWTPKNQFRLGE</sequence>
<evidence type="ECO:0000259" key="3">
    <source>
        <dbReference type="PROSITE" id="PS50002"/>
    </source>
</evidence>
<keyword evidence="5" id="KW-1185">Reference proteome</keyword>
<dbReference type="Proteomes" id="UP000326924">
    <property type="component" value="Unassembled WGS sequence"/>
</dbReference>
<name>A0A5J5F5U8_9PEZI</name>
<organism evidence="4 5">
    <name type="scientific">Sphaerosporella brunnea</name>
    <dbReference type="NCBI Taxonomy" id="1250544"/>
    <lineage>
        <taxon>Eukaryota</taxon>
        <taxon>Fungi</taxon>
        <taxon>Dikarya</taxon>
        <taxon>Ascomycota</taxon>
        <taxon>Pezizomycotina</taxon>
        <taxon>Pezizomycetes</taxon>
        <taxon>Pezizales</taxon>
        <taxon>Pyronemataceae</taxon>
        <taxon>Sphaerosporella</taxon>
    </lineage>
</organism>
<reference evidence="4 5" key="1">
    <citation type="submission" date="2019-09" db="EMBL/GenBank/DDBJ databases">
        <title>Draft genome of the ectomycorrhizal ascomycete Sphaerosporella brunnea.</title>
        <authorList>
            <consortium name="DOE Joint Genome Institute"/>
            <person name="Benucci G.M."/>
            <person name="Marozzi G."/>
            <person name="Antonielli L."/>
            <person name="Sanchez S."/>
            <person name="Marco P."/>
            <person name="Wang X."/>
            <person name="Falini L.B."/>
            <person name="Barry K."/>
            <person name="Haridas S."/>
            <person name="Lipzen A."/>
            <person name="Labutti K."/>
            <person name="Grigoriev I.V."/>
            <person name="Murat C."/>
            <person name="Martin F."/>
            <person name="Albertini E."/>
            <person name="Donnini D."/>
            <person name="Bonito G."/>
        </authorList>
    </citation>
    <scope>NUCLEOTIDE SEQUENCE [LARGE SCALE GENOMIC DNA]</scope>
    <source>
        <strain evidence="4 5">Sb_GMNB300</strain>
    </source>
</reference>
<proteinExistence type="predicted"/>
<feature type="domain" description="SH3" evidence="3">
    <location>
        <begin position="50"/>
        <end position="113"/>
    </location>
</feature>
<dbReference type="SUPFAM" id="SSF50044">
    <property type="entry name" value="SH3-domain"/>
    <property type="match status" value="1"/>
</dbReference>
<dbReference type="CDD" id="cd00174">
    <property type="entry name" value="SH3"/>
    <property type="match status" value="1"/>
</dbReference>
<comment type="caution">
    <text evidence="4">The sequence shown here is derived from an EMBL/GenBank/DDBJ whole genome shotgun (WGS) entry which is preliminary data.</text>
</comment>
<dbReference type="Pfam" id="PF07653">
    <property type="entry name" value="SH3_2"/>
    <property type="match status" value="1"/>
</dbReference>
<protein>
    <recommendedName>
        <fullName evidence="3">SH3 domain-containing protein</fullName>
    </recommendedName>
</protein>
<dbReference type="InterPro" id="IPR036028">
    <property type="entry name" value="SH3-like_dom_sf"/>
</dbReference>
<dbReference type="EMBL" id="VXIS01000030">
    <property type="protein sequence ID" value="KAA8911914.1"/>
    <property type="molecule type" value="Genomic_DNA"/>
</dbReference>
<evidence type="ECO:0000313" key="5">
    <source>
        <dbReference type="Proteomes" id="UP000326924"/>
    </source>
</evidence>
<accession>A0A5J5F5U8</accession>
<dbReference type="PROSITE" id="PS50002">
    <property type="entry name" value="SH3"/>
    <property type="match status" value="1"/>
</dbReference>
<gene>
    <name evidence="4" type="ORF">FN846DRAFT_887505</name>
</gene>